<evidence type="ECO:0000256" key="1">
    <source>
        <dbReference type="ARBA" id="ARBA00004141"/>
    </source>
</evidence>
<reference evidence="15" key="1">
    <citation type="submission" date="2015-11" db="EMBL/GenBank/DDBJ databases">
        <title>De novo transcriptome assembly of four potential Pierce s Disease insect vectors from Arizona vineyards.</title>
        <authorList>
            <person name="Tassone E.E."/>
        </authorList>
    </citation>
    <scope>NUCLEOTIDE SEQUENCE</scope>
</reference>
<feature type="transmembrane region" description="Helical" evidence="13">
    <location>
        <begin position="248"/>
        <end position="266"/>
    </location>
</feature>
<dbReference type="GO" id="GO:0008270">
    <property type="term" value="F:zinc ion binding"/>
    <property type="evidence" value="ECO:0007669"/>
    <property type="project" value="UniProtKB-KW"/>
</dbReference>
<evidence type="ECO:0000256" key="2">
    <source>
        <dbReference type="ARBA" id="ARBA00022692"/>
    </source>
</evidence>
<keyword evidence="4" id="KW-0863">Zinc-finger</keyword>
<evidence type="ECO:0000256" key="11">
    <source>
        <dbReference type="ARBA" id="ARBA00043231"/>
    </source>
</evidence>
<dbReference type="PANTHER" id="PTHR46283">
    <property type="entry name" value="E3 UBIQUITIN-PROTEIN LIGASE MARCH5"/>
    <property type="match status" value="1"/>
</dbReference>
<sequence>MALNPAEAVENLRQTDHSEEIRTCWICFGTDEDNPTLPWVQPCSCRGSGKWVHQTCLLLWVDEKKKENRSAKITCPQCKVEYIIIFPKCDPLMSFVQVIDDLVYKVCPVVAAGVTVGIIFWAASSYGAFTVMQIFGEEEGLSMLDRADPFVLLLFLPTIPTALISMKLVRWEDYVLSVLRRGSKYPILRHILPSSAYNEVMGQRIDILPQPTDVSSTRIFVGGLFLPTIAKIFGDVFFHTEQSCLKKFLLGGLSFIAIKGVLKMYYKQKTYIQHSQRRVLNHHEHTGLGTVAQAHKSNTTSGLQYAAASSSTTAIHVVHPNHSNSGHLNLPQVSPVHRPDSSC</sequence>
<keyword evidence="2 13" id="KW-0812">Transmembrane</keyword>
<evidence type="ECO:0000256" key="3">
    <source>
        <dbReference type="ARBA" id="ARBA00022723"/>
    </source>
</evidence>
<dbReference type="EMBL" id="GECZ01011348">
    <property type="protein sequence ID" value="JAS58421.1"/>
    <property type="molecule type" value="Transcribed_RNA"/>
</dbReference>
<evidence type="ECO:0000256" key="13">
    <source>
        <dbReference type="SAM" id="Phobius"/>
    </source>
</evidence>
<proteinExistence type="predicted"/>
<dbReference type="Pfam" id="PF12906">
    <property type="entry name" value="RINGv"/>
    <property type="match status" value="1"/>
</dbReference>
<organism evidence="15">
    <name type="scientific">Cuerna arida</name>
    <dbReference type="NCBI Taxonomy" id="1464854"/>
    <lineage>
        <taxon>Eukaryota</taxon>
        <taxon>Metazoa</taxon>
        <taxon>Ecdysozoa</taxon>
        <taxon>Arthropoda</taxon>
        <taxon>Hexapoda</taxon>
        <taxon>Insecta</taxon>
        <taxon>Pterygota</taxon>
        <taxon>Neoptera</taxon>
        <taxon>Paraneoptera</taxon>
        <taxon>Hemiptera</taxon>
        <taxon>Auchenorrhyncha</taxon>
        <taxon>Membracoidea</taxon>
        <taxon>Cicadellidae</taxon>
        <taxon>Cicadellinae</taxon>
        <taxon>Proconiini</taxon>
        <taxon>Cuerna</taxon>
    </lineage>
</organism>
<evidence type="ECO:0000256" key="5">
    <source>
        <dbReference type="ARBA" id="ARBA00022833"/>
    </source>
</evidence>
<evidence type="ECO:0000259" key="14">
    <source>
        <dbReference type="PROSITE" id="PS51292"/>
    </source>
</evidence>
<dbReference type="PROSITE" id="PS51292">
    <property type="entry name" value="ZF_RING_CH"/>
    <property type="match status" value="1"/>
</dbReference>
<feature type="domain" description="RING-CH-type" evidence="14">
    <location>
        <begin position="16"/>
        <end position="85"/>
    </location>
</feature>
<protein>
    <recommendedName>
        <fullName evidence="8">E3 ubiquitin-protein ligase MARCHF5</fullName>
    </recommendedName>
    <alternativeName>
        <fullName evidence="10">Membrane-associated RING finger protein 5</fullName>
    </alternativeName>
    <alternativeName>
        <fullName evidence="9">Membrane-associated RING-CH protein V</fullName>
    </alternativeName>
    <alternativeName>
        <fullName evidence="11">RING-type E3 ubiquitin transferase MARCHF5</fullName>
    </alternativeName>
</protein>
<feature type="transmembrane region" description="Helical" evidence="13">
    <location>
        <begin position="102"/>
        <end position="123"/>
    </location>
</feature>
<evidence type="ECO:0000256" key="4">
    <source>
        <dbReference type="ARBA" id="ARBA00022771"/>
    </source>
</evidence>
<dbReference type="GO" id="GO:0016020">
    <property type="term" value="C:membrane"/>
    <property type="evidence" value="ECO:0007669"/>
    <property type="project" value="UniProtKB-SubCell"/>
</dbReference>
<dbReference type="SMART" id="SM00744">
    <property type="entry name" value="RINGv"/>
    <property type="match status" value="1"/>
</dbReference>
<keyword evidence="5" id="KW-0862">Zinc</keyword>
<comment type="subcellular location">
    <subcellularLocation>
        <location evidence="1">Membrane</location>
        <topology evidence="1">Multi-pass membrane protein</topology>
    </subcellularLocation>
</comment>
<evidence type="ECO:0000256" key="8">
    <source>
        <dbReference type="ARBA" id="ARBA00040151"/>
    </source>
</evidence>
<keyword evidence="3" id="KW-0479">Metal-binding</keyword>
<evidence type="ECO:0000256" key="7">
    <source>
        <dbReference type="ARBA" id="ARBA00023136"/>
    </source>
</evidence>
<evidence type="ECO:0000313" key="15">
    <source>
        <dbReference type="EMBL" id="JAS58421.1"/>
    </source>
</evidence>
<dbReference type="InterPro" id="IPR011016">
    <property type="entry name" value="Znf_RING-CH"/>
</dbReference>
<dbReference type="SUPFAM" id="SSF57850">
    <property type="entry name" value="RING/U-box"/>
    <property type="match status" value="1"/>
</dbReference>
<evidence type="ECO:0000256" key="6">
    <source>
        <dbReference type="ARBA" id="ARBA00022989"/>
    </source>
</evidence>
<name>A0A1B6G7P5_9HEMI</name>
<dbReference type="InterPro" id="IPR013083">
    <property type="entry name" value="Znf_RING/FYVE/PHD"/>
</dbReference>
<dbReference type="AlphaFoldDB" id="A0A1B6G7P5"/>
<gene>
    <name evidence="15" type="ORF">g.16061</name>
</gene>
<feature type="transmembrane region" description="Helical" evidence="13">
    <location>
        <begin position="150"/>
        <end position="169"/>
    </location>
</feature>
<dbReference type="CDD" id="cd16701">
    <property type="entry name" value="RING_CH-C4HC3_MARCH5"/>
    <property type="match status" value="1"/>
</dbReference>
<evidence type="ECO:0000256" key="12">
    <source>
        <dbReference type="SAM" id="MobiDB-lite"/>
    </source>
</evidence>
<evidence type="ECO:0000256" key="9">
    <source>
        <dbReference type="ARBA" id="ARBA00043044"/>
    </source>
</evidence>
<keyword evidence="6 13" id="KW-1133">Transmembrane helix</keyword>
<accession>A0A1B6G7P5</accession>
<dbReference type="Gene3D" id="3.30.40.10">
    <property type="entry name" value="Zinc/RING finger domain, C3HC4 (zinc finger)"/>
    <property type="match status" value="1"/>
</dbReference>
<feature type="region of interest" description="Disordered" evidence="12">
    <location>
        <begin position="321"/>
        <end position="343"/>
    </location>
</feature>
<keyword evidence="7 13" id="KW-0472">Membrane</keyword>
<evidence type="ECO:0000256" key="10">
    <source>
        <dbReference type="ARBA" id="ARBA00043185"/>
    </source>
</evidence>